<keyword evidence="5 7" id="KW-0862">Zinc</keyword>
<evidence type="ECO:0000256" key="6">
    <source>
        <dbReference type="ARBA" id="ARBA00023049"/>
    </source>
</evidence>
<reference evidence="9 10" key="1">
    <citation type="journal article" date="2024" name="Insects">
        <title>An Improved Chromosome-Level Genome Assembly of the Firefly Pyrocoelia pectoralis.</title>
        <authorList>
            <person name="Fu X."/>
            <person name="Meyer-Rochow V.B."/>
            <person name="Ballantyne L."/>
            <person name="Zhu X."/>
        </authorList>
    </citation>
    <scope>NUCLEOTIDE SEQUENCE [LARGE SCALE GENOMIC DNA]</scope>
    <source>
        <strain evidence="9">XCY_ONT2</strain>
    </source>
</reference>
<organism evidence="9 10">
    <name type="scientific">Pyrocoelia pectoralis</name>
    <dbReference type="NCBI Taxonomy" id="417401"/>
    <lineage>
        <taxon>Eukaryota</taxon>
        <taxon>Metazoa</taxon>
        <taxon>Ecdysozoa</taxon>
        <taxon>Arthropoda</taxon>
        <taxon>Hexapoda</taxon>
        <taxon>Insecta</taxon>
        <taxon>Pterygota</taxon>
        <taxon>Neoptera</taxon>
        <taxon>Endopterygota</taxon>
        <taxon>Coleoptera</taxon>
        <taxon>Polyphaga</taxon>
        <taxon>Elateriformia</taxon>
        <taxon>Elateroidea</taxon>
        <taxon>Lampyridae</taxon>
        <taxon>Lampyrinae</taxon>
        <taxon>Pyrocoelia</taxon>
    </lineage>
</organism>
<dbReference type="GO" id="GO:0004222">
    <property type="term" value="F:metalloendopeptidase activity"/>
    <property type="evidence" value="ECO:0007669"/>
    <property type="project" value="InterPro"/>
</dbReference>
<proteinExistence type="inferred from homology"/>
<dbReference type="FunFam" id="1.10.1370.40:FF:000008">
    <property type="entry name" value="Oligopeptidase, putative"/>
    <property type="match status" value="1"/>
</dbReference>
<dbReference type="InterPro" id="IPR024079">
    <property type="entry name" value="MetalloPept_cat_dom_sf"/>
</dbReference>
<dbReference type="GO" id="GO:0046872">
    <property type="term" value="F:metal ion binding"/>
    <property type="evidence" value="ECO:0007669"/>
    <property type="project" value="UniProtKB-UniRule"/>
</dbReference>
<comment type="cofactor">
    <cofactor evidence="7">
        <name>Zn(2+)</name>
        <dbReference type="ChEBI" id="CHEBI:29105"/>
    </cofactor>
    <text evidence="7">Binds 1 zinc ion.</text>
</comment>
<dbReference type="Gene3D" id="3.40.390.10">
    <property type="entry name" value="Collagenase (Catalytic Domain)"/>
    <property type="match status" value="1"/>
</dbReference>
<dbReference type="EMBL" id="JAVRBK010000006">
    <property type="protein sequence ID" value="KAK5642208.1"/>
    <property type="molecule type" value="Genomic_DNA"/>
</dbReference>
<comment type="similarity">
    <text evidence="1 7">Belongs to the peptidase M3 family.</text>
</comment>
<evidence type="ECO:0000256" key="4">
    <source>
        <dbReference type="ARBA" id="ARBA00022801"/>
    </source>
</evidence>
<sequence length="721" mass="82650">MASTLFRNKMLLKQLSPFNLLKRHGYIVLVPEIGEDLPEKNPLVQQNGLPEFNSLTIENCMAAIGKYAFDLEMGVQNIEEIVRCNLVKDVFENVLNPLENAGSPLDATWGLSKTLYLGNSTIMPTKSYLAIHDRARKSRATKFNNTLIYETVQSDNNSNRTGEQIRLLQKFKLEGKLNGLDLKDGNRARFNDLLSQLHVEKGKFKAAIEMATKAFSHRINEASVVKDFPTDLLRAMASDPSNHLKAPWNATLQPNVYLPFMENCSLRDLRWNIWLAMVGRGATFGNQNSCTSRHLEEIRYLRREQAKLLGYDSFADMSMETKMASGVDDVRNLLETLLEAARPAQETELTSLHEFALQYGFKDSKIELWDVPYWRRRQQNELFHYRENDYVHYFPLPTVLDGLFALCKNLFNIDIQQRKDVSTWAKDVKFYDIYEHDSTEPIGGFYLDPYIRSVQKMHIPYHNGWMVGIQSRSKITNMKPLAALVLNFPPPQGDKPSLLTFKDVTLLFHKFGQTLQHLLTQATYSDVAGLSNIEWDVVEVSGYTLAHFLYNKSTIDMISGHCDNGDKLPVEMFDALTSFRKHTAGLDLCRELYLSALDLELHSNKEFWVDVVKSLWPRFRCFPLHKFDSHPCSFTQIFVEEWGAAYYSHVWARMIAADLYSAFHEASDNDQLVDVGKRFRDTFLALGGSCHPSEVFRQFRGRDPSPKALLSSLGLNKKKNT</sequence>
<dbReference type="CDD" id="cd06456">
    <property type="entry name" value="M3A_DCP"/>
    <property type="match status" value="1"/>
</dbReference>
<dbReference type="InterPro" id="IPR045090">
    <property type="entry name" value="Pept_M3A_M3B"/>
</dbReference>
<dbReference type="InterPro" id="IPR001567">
    <property type="entry name" value="Pept_M3A_M3B_dom"/>
</dbReference>
<evidence type="ECO:0000313" key="10">
    <source>
        <dbReference type="Proteomes" id="UP001329430"/>
    </source>
</evidence>
<evidence type="ECO:0000256" key="2">
    <source>
        <dbReference type="ARBA" id="ARBA00022670"/>
    </source>
</evidence>
<gene>
    <name evidence="9" type="ORF">RI129_008375</name>
</gene>
<keyword evidence="4 7" id="KW-0378">Hydrolase</keyword>
<dbReference type="InterPro" id="IPR034005">
    <property type="entry name" value="M3A_DCP"/>
</dbReference>
<evidence type="ECO:0000256" key="1">
    <source>
        <dbReference type="ARBA" id="ARBA00006040"/>
    </source>
</evidence>
<dbReference type="SUPFAM" id="SSF55486">
    <property type="entry name" value="Metalloproteases ('zincins'), catalytic domain"/>
    <property type="match status" value="1"/>
</dbReference>
<protein>
    <recommendedName>
        <fullName evidence="8">Peptidase M3A/M3B catalytic domain-containing protein</fullName>
    </recommendedName>
</protein>
<evidence type="ECO:0000259" key="8">
    <source>
        <dbReference type="Pfam" id="PF01432"/>
    </source>
</evidence>
<dbReference type="Pfam" id="PF01432">
    <property type="entry name" value="Peptidase_M3"/>
    <property type="match status" value="1"/>
</dbReference>
<name>A0AAN7V8J2_9COLE</name>
<feature type="domain" description="Peptidase M3A/M3B catalytic" evidence="8">
    <location>
        <begin position="260"/>
        <end position="714"/>
    </location>
</feature>
<dbReference type="Gene3D" id="1.10.1370.40">
    <property type="match status" value="1"/>
</dbReference>
<dbReference type="FunFam" id="1.10.1370.40:FF:000011">
    <property type="entry name" value="Putative cytosolic oligopeptidase A-like Protein"/>
    <property type="match status" value="1"/>
</dbReference>
<dbReference type="InterPro" id="IPR024077">
    <property type="entry name" value="Neurolysin/TOP_dom2"/>
</dbReference>
<dbReference type="FunFam" id="3.40.390.10:FF:000059">
    <property type="entry name" value="Oligopeptidase, putative"/>
    <property type="match status" value="1"/>
</dbReference>
<keyword evidence="2 7" id="KW-0645">Protease</keyword>
<comment type="caution">
    <text evidence="9">The sequence shown here is derived from an EMBL/GenBank/DDBJ whole genome shotgun (WGS) entry which is preliminary data.</text>
</comment>
<evidence type="ECO:0000256" key="7">
    <source>
        <dbReference type="RuleBase" id="RU003435"/>
    </source>
</evidence>
<dbReference type="PANTHER" id="PTHR11804:SF83">
    <property type="entry name" value="LD37516P"/>
    <property type="match status" value="1"/>
</dbReference>
<keyword evidence="10" id="KW-1185">Reference proteome</keyword>
<evidence type="ECO:0000256" key="5">
    <source>
        <dbReference type="ARBA" id="ARBA00022833"/>
    </source>
</evidence>
<evidence type="ECO:0000313" key="9">
    <source>
        <dbReference type="EMBL" id="KAK5642208.1"/>
    </source>
</evidence>
<dbReference type="Proteomes" id="UP001329430">
    <property type="component" value="Chromosome 6"/>
</dbReference>
<dbReference type="AlphaFoldDB" id="A0AAN7V8J2"/>
<dbReference type="PANTHER" id="PTHR11804">
    <property type="entry name" value="PROTEASE M3 THIMET OLIGOPEPTIDASE-RELATED"/>
    <property type="match status" value="1"/>
</dbReference>
<dbReference type="GO" id="GO:0006508">
    <property type="term" value="P:proteolysis"/>
    <property type="evidence" value="ECO:0007669"/>
    <property type="project" value="UniProtKB-KW"/>
</dbReference>
<accession>A0AAN7V8J2</accession>
<evidence type="ECO:0000256" key="3">
    <source>
        <dbReference type="ARBA" id="ARBA00022723"/>
    </source>
</evidence>
<keyword evidence="3 7" id="KW-0479">Metal-binding</keyword>
<keyword evidence="6 7" id="KW-0482">Metalloprotease</keyword>
<dbReference type="Gene3D" id="1.10.1370.10">
    <property type="entry name" value="Neurolysin, domain 3"/>
    <property type="match status" value="1"/>
</dbReference>